<organism evidence="4 5">
    <name type="scientific">Phytophthora boehmeriae</name>
    <dbReference type="NCBI Taxonomy" id="109152"/>
    <lineage>
        <taxon>Eukaryota</taxon>
        <taxon>Sar</taxon>
        <taxon>Stramenopiles</taxon>
        <taxon>Oomycota</taxon>
        <taxon>Peronosporomycetes</taxon>
        <taxon>Peronosporales</taxon>
        <taxon>Peronosporaceae</taxon>
        <taxon>Phytophthora</taxon>
    </lineage>
</organism>
<evidence type="ECO:0000256" key="2">
    <source>
        <dbReference type="ARBA" id="ARBA00023315"/>
    </source>
</evidence>
<keyword evidence="2" id="KW-0012">Acyltransferase</keyword>
<name>A0A8T1X1K9_9STRA</name>
<reference evidence="4" key="1">
    <citation type="submission" date="2021-02" db="EMBL/GenBank/DDBJ databases">
        <authorList>
            <person name="Palmer J.M."/>
        </authorList>
    </citation>
    <scope>NUCLEOTIDE SEQUENCE</scope>
    <source>
        <strain evidence="4">SCRP23</strain>
    </source>
</reference>
<dbReference type="InterPro" id="IPR051556">
    <property type="entry name" value="N-term/lysine_N-AcTrnsfr"/>
</dbReference>
<dbReference type="GO" id="GO:0008080">
    <property type="term" value="F:N-acetyltransferase activity"/>
    <property type="evidence" value="ECO:0007669"/>
    <property type="project" value="TreeGrafter"/>
</dbReference>
<dbReference type="OrthoDB" id="47374at2759"/>
<evidence type="ECO:0000313" key="5">
    <source>
        <dbReference type="Proteomes" id="UP000693981"/>
    </source>
</evidence>
<comment type="caution">
    <text evidence="4">The sequence shown here is derived from an EMBL/GenBank/DDBJ whole genome shotgun (WGS) entry which is preliminary data.</text>
</comment>
<keyword evidence="5" id="KW-1185">Reference proteome</keyword>
<dbReference type="PROSITE" id="PS51186">
    <property type="entry name" value="GNAT"/>
    <property type="match status" value="1"/>
</dbReference>
<feature type="domain" description="N-acetyltransferase" evidence="3">
    <location>
        <begin position="114"/>
        <end position="268"/>
    </location>
</feature>
<dbReference type="AlphaFoldDB" id="A0A8T1X1K9"/>
<proteinExistence type="predicted"/>
<gene>
    <name evidence="4" type="primary">NAA50</name>
    <name evidence="4" type="ORF">PHYBOEH_008089</name>
</gene>
<evidence type="ECO:0000259" key="3">
    <source>
        <dbReference type="PROSITE" id="PS51186"/>
    </source>
</evidence>
<dbReference type="GO" id="GO:0007064">
    <property type="term" value="P:mitotic sister chromatid cohesion"/>
    <property type="evidence" value="ECO:0007669"/>
    <property type="project" value="TreeGrafter"/>
</dbReference>
<keyword evidence="1" id="KW-0808">Transferase</keyword>
<dbReference type="CDD" id="cd04301">
    <property type="entry name" value="NAT_SF"/>
    <property type="match status" value="1"/>
</dbReference>
<evidence type="ECO:0000256" key="1">
    <source>
        <dbReference type="ARBA" id="ARBA00022679"/>
    </source>
</evidence>
<evidence type="ECO:0000313" key="4">
    <source>
        <dbReference type="EMBL" id="KAG7399755.1"/>
    </source>
</evidence>
<sequence>MTTSLLRRTLQVVGVRVEPKKVGKVVKKLHAHLLNLPRLQSVVPDPVNANMKLVLLNTNAQKLQPVREQLQAFLHTESFSFARHQVHINYPEDQDAVGERINANKDQEVKTENVSFLPIDNDNLQQLHALNEKLFPIKYNEAFYEYVPNAPDGFCKLACTDDGTAIGAVCCEVEPVKISNRRRERLCILTIGVTEEHRRSRIGSDLLKSVIKQAVKGRISYVYLHVQCSNTVAQKFYLQHGFTIARKVRDYYSQIDSPHAFILRKQLARKP</sequence>
<dbReference type="Proteomes" id="UP000693981">
    <property type="component" value="Unassembled WGS sequence"/>
</dbReference>
<dbReference type="PANTHER" id="PTHR42919">
    <property type="entry name" value="N-ALPHA-ACETYLTRANSFERASE"/>
    <property type="match status" value="1"/>
</dbReference>
<dbReference type="EMBL" id="JAGDFL010000046">
    <property type="protein sequence ID" value="KAG7399755.1"/>
    <property type="molecule type" value="Genomic_DNA"/>
</dbReference>
<accession>A0A8T1X1K9</accession>
<dbReference type="InterPro" id="IPR000182">
    <property type="entry name" value="GNAT_dom"/>
</dbReference>
<dbReference type="PANTHER" id="PTHR42919:SF8">
    <property type="entry name" value="N-ALPHA-ACETYLTRANSFERASE 50"/>
    <property type="match status" value="1"/>
</dbReference>
<dbReference type="GO" id="GO:0031415">
    <property type="term" value="C:NatA complex"/>
    <property type="evidence" value="ECO:0007669"/>
    <property type="project" value="TreeGrafter"/>
</dbReference>
<protein>
    <submittedName>
        <fullName evidence="4">N-alpha-acetyltransferase 50</fullName>
    </submittedName>
</protein>
<dbReference type="Pfam" id="PF00583">
    <property type="entry name" value="Acetyltransf_1"/>
    <property type="match status" value="1"/>
</dbReference>